<feature type="compositionally biased region" description="Basic and acidic residues" evidence="4">
    <location>
        <begin position="439"/>
        <end position="469"/>
    </location>
</feature>
<reference evidence="6" key="2">
    <citation type="submission" date="2023-02" db="EMBL/GenBank/DDBJ databases">
        <authorList>
            <person name="Swenson N.G."/>
            <person name="Wegrzyn J.L."/>
            <person name="Mcevoy S.L."/>
        </authorList>
    </citation>
    <scope>NUCLEOTIDE SEQUENCE</scope>
    <source>
        <strain evidence="6">91603</strain>
        <tissue evidence="6">Leaf</tissue>
    </source>
</reference>
<dbReference type="Gene3D" id="1.10.720.30">
    <property type="entry name" value="SAP domain"/>
    <property type="match status" value="1"/>
</dbReference>
<evidence type="ECO:0000256" key="4">
    <source>
        <dbReference type="SAM" id="MobiDB-lite"/>
    </source>
</evidence>
<dbReference type="GO" id="GO:0022625">
    <property type="term" value="C:cytosolic large ribosomal subunit"/>
    <property type="evidence" value="ECO:0007669"/>
    <property type="project" value="InterPro"/>
</dbReference>
<feature type="compositionally biased region" description="Gly residues" evidence="4">
    <location>
        <begin position="1063"/>
        <end position="1076"/>
    </location>
</feature>
<gene>
    <name evidence="6" type="ORF">LWI28_026297</name>
</gene>
<feature type="compositionally biased region" description="Basic and acidic residues" evidence="4">
    <location>
        <begin position="61"/>
        <end position="150"/>
    </location>
</feature>
<dbReference type="PROSITE" id="PS00993">
    <property type="entry name" value="RIBOSOMAL_L30E_2"/>
    <property type="match status" value="1"/>
</dbReference>
<dbReference type="NCBIfam" id="NF002172">
    <property type="entry name" value="PRK01018.1"/>
    <property type="match status" value="1"/>
</dbReference>
<dbReference type="FunFam" id="3.30.1330.30:FF:000001">
    <property type="entry name" value="60S ribosomal protein L30"/>
    <property type="match status" value="1"/>
</dbReference>
<dbReference type="GO" id="GO:0003735">
    <property type="term" value="F:structural constituent of ribosome"/>
    <property type="evidence" value="ECO:0007669"/>
    <property type="project" value="InterPro"/>
</dbReference>
<dbReference type="Pfam" id="PF16294">
    <property type="entry name" value="RSB_motif"/>
    <property type="match status" value="1"/>
</dbReference>
<evidence type="ECO:0000256" key="1">
    <source>
        <dbReference type="ARBA" id="ARBA00007326"/>
    </source>
</evidence>
<dbReference type="Pfam" id="PF01248">
    <property type="entry name" value="Ribosomal_L7Ae"/>
    <property type="match status" value="1"/>
</dbReference>
<proteinExistence type="inferred from homology"/>
<dbReference type="Gene3D" id="3.30.1330.30">
    <property type="match status" value="1"/>
</dbReference>
<dbReference type="HAMAP" id="MF_00481">
    <property type="entry name" value="Ribosomal_eL30"/>
    <property type="match status" value="1"/>
</dbReference>
<evidence type="ECO:0000313" key="6">
    <source>
        <dbReference type="EMBL" id="KAI9166105.1"/>
    </source>
</evidence>
<feature type="region of interest" description="Disordered" evidence="4">
    <location>
        <begin position="1031"/>
        <end position="1113"/>
    </location>
</feature>
<keyword evidence="7" id="KW-1185">Reference proteome</keyword>
<feature type="compositionally biased region" description="Pro residues" evidence="4">
    <location>
        <begin position="701"/>
        <end position="713"/>
    </location>
</feature>
<feature type="region of interest" description="Disordered" evidence="4">
    <location>
        <begin position="668"/>
        <end position="736"/>
    </location>
</feature>
<dbReference type="GO" id="GO:0003723">
    <property type="term" value="F:RNA binding"/>
    <property type="evidence" value="ECO:0007669"/>
    <property type="project" value="InterPro"/>
</dbReference>
<feature type="region of interest" description="Disordered" evidence="4">
    <location>
        <begin position="276"/>
        <end position="331"/>
    </location>
</feature>
<evidence type="ECO:0000256" key="3">
    <source>
        <dbReference type="ARBA" id="ARBA00023274"/>
    </source>
</evidence>
<dbReference type="PANTHER" id="PTHR47031:SF3">
    <property type="entry name" value="SAP DOMAIN-CONTAINING PROTEIN"/>
    <property type="match status" value="1"/>
</dbReference>
<dbReference type="InterPro" id="IPR032552">
    <property type="entry name" value="RSB_motif"/>
</dbReference>
<feature type="compositionally biased region" description="Basic and acidic residues" evidence="4">
    <location>
        <begin position="381"/>
        <end position="398"/>
    </location>
</feature>
<feature type="compositionally biased region" description="Polar residues" evidence="4">
    <location>
        <begin position="276"/>
        <end position="293"/>
    </location>
</feature>
<dbReference type="Proteomes" id="UP001064489">
    <property type="component" value="Chromosome 10"/>
</dbReference>
<feature type="compositionally biased region" description="Basic and acidic residues" evidence="4">
    <location>
        <begin position="296"/>
        <end position="306"/>
    </location>
</feature>
<protein>
    <recommendedName>
        <fullName evidence="5">SAP domain-containing protein</fullName>
    </recommendedName>
</protein>
<dbReference type="InterPro" id="IPR036361">
    <property type="entry name" value="SAP_dom_sf"/>
</dbReference>
<feature type="region of interest" description="Disordered" evidence="4">
    <location>
        <begin position="371"/>
        <end position="583"/>
    </location>
</feature>
<feature type="compositionally biased region" description="Acidic residues" evidence="4">
    <location>
        <begin position="1077"/>
        <end position="1093"/>
    </location>
</feature>
<evidence type="ECO:0000313" key="7">
    <source>
        <dbReference type="Proteomes" id="UP001064489"/>
    </source>
</evidence>
<dbReference type="InterPro" id="IPR004038">
    <property type="entry name" value="Ribosomal_eL8/eL30/eS12/Gad45"/>
</dbReference>
<reference evidence="6" key="1">
    <citation type="journal article" date="2022" name="Plant J.">
        <title>Strategies of tolerance reflected in two North American maple genomes.</title>
        <authorList>
            <person name="McEvoy S.L."/>
            <person name="Sezen U.U."/>
            <person name="Trouern-Trend A."/>
            <person name="McMahon S.M."/>
            <person name="Schaberg P.G."/>
            <person name="Yang J."/>
            <person name="Wegrzyn J.L."/>
            <person name="Swenson N.G."/>
        </authorList>
    </citation>
    <scope>NUCLEOTIDE SEQUENCE</scope>
    <source>
        <strain evidence="6">91603</strain>
    </source>
</reference>
<organism evidence="6 7">
    <name type="scientific">Acer negundo</name>
    <name type="common">Box elder</name>
    <dbReference type="NCBI Taxonomy" id="4023"/>
    <lineage>
        <taxon>Eukaryota</taxon>
        <taxon>Viridiplantae</taxon>
        <taxon>Streptophyta</taxon>
        <taxon>Embryophyta</taxon>
        <taxon>Tracheophyta</taxon>
        <taxon>Spermatophyta</taxon>
        <taxon>Magnoliopsida</taxon>
        <taxon>eudicotyledons</taxon>
        <taxon>Gunneridae</taxon>
        <taxon>Pentapetalae</taxon>
        <taxon>rosids</taxon>
        <taxon>malvids</taxon>
        <taxon>Sapindales</taxon>
        <taxon>Sapindaceae</taxon>
        <taxon>Hippocastanoideae</taxon>
        <taxon>Acereae</taxon>
        <taxon>Acer</taxon>
    </lineage>
</organism>
<dbReference type="PANTHER" id="PTHR47031">
    <property type="entry name" value="SAP DNA-BINDING DOMAIN-CONTAINING PROTEIN"/>
    <property type="match status" value="1"/>
</dbReference>
<dbReference type="EMBL" id="JAJSOW010000105">
    <property type="protein sequence ID" value="KAI9166105.1"/>
    <property type="molecule type" value="Genomic_DNA"/>
</dbReference>
<dbReference type="InterPro" id="IPR034257">
    <property type="entry name" value="Acinus_RRM"/>
</dbReference>
<dbReference type="SMART" id="SM00513">
    <property type="entry name" value="SAP"/>
    <property type="match status" value="1"/>
</dbReference>
<dbReference type="Pfam" id="PF02037">
    <property type="entry name" value="SAP"/>
    <property type="match status" value="1"/>
</dbReference>
<feature type="compositionally biased region" description="Pro residues" evidence="4">
    <location>
        <begin position="678"/>
        <end position="693"/>
    </location>
</feature>
<dbReference type="InterPro" id="IPR022991">
    <property type="entry name" value="Ribosomal_eL30_CS"/>
</dbReference>
<dbReference type="InterPro" id="IPR000231">
    <property type="entry name" value="Ribosomal_eL30"/>
</dbReference>
<comment type="similarity">
    <text evidence="1">Belongs to the eukaryotic ribosomal protein eL30 family.</text>
</comment>
<dbReference type="CDD" id="cd06503">
    <property type="entry name" value="ATP-synt_Fo_b"/>
    <property type="match status" value="1"/>
</dbReference>
<feature type="compositionally biased region" description="Polar residues" evidence="4">
    <location>
        <begin position="529"/>
        <end position="560"/>
    </location>
</feature>
<keyword evidence="3" id="KW-0687">Ribonucleoprotein</keyword>
<dbReference type="PROSITE" id="PS50800">
    <property type="entry name" value="SAP"/>
    <property type="match status" value="1"/>
</dbReference>
<dbReference type="InterPro" id="IPR003034">
    <property type="entry name" value="SAP_dom"/>
</dbReference>
<feature type="compositionally biased region" description="Polar residues" evidence="4">
    <location>
        <begin position="311"/>
        <end position="325"/>
    </location>
</feature>
<dbReference type="InterPro" id="IPR035979">
    <property type="entry name" value="RBD_domain_sf"/>
</dbReference>
<dbReference type="CDD" id="cd12432">
    <property type="entry name" value="RRM_ACINU"/>
    <property type="match status" value="1"/>
</dbReference>
<name>A0AAD5IJP1_ACENE</name>
<keyword evidence="2" id="KW-0689">Ribosomal protein</keyword>
<dbReference type="InterPro" id="IPR029064">
    <property type="entry name" value="Ribosomal_eL30-like_sf"/>
</dbReference>
<evidence type="ECO:0000256" key="2">
    <source>
        <dbReference type="ARBA" id="ARBA00022980"/>
    </source>
</evidence>
<dbReference type="PROSITE" id="PS00709">
    <property type="entry name" value="RIBOSOMAL_L30E_1"/>
    <property type="match status" value="1"/>
</dbReference>
<evidence type="ECO:0000259" key="5">
    <source>
        <dbReference type="PROSITE" id="PS50800"/>
    </source>
</evidence>
<sequence length="1220" mass="135581">MSSPYPILDNRPIDQWKVTELKEELKKRKLKSSGKKDELIRLLDQAIRIEREAAEREIVEREAAERENAERENAEREIAEREKAEREISEREKAEREIAEREKAEREIAEREKAEREIAERENAERENAERDNAERENAERDNAERENAMKDLNNGTNHDIQPVVNEETVLVNAEKANDVVDDKENKGVNDVVVQVDINSSAAALGRGEDQVGEITGDINNNVTGLGQGKSEERNETGGINLARVGEELVFNATIVETSITVTESVVTKLTLSGQELQNSETQGESEDSNPQLENEGLKPLHRDDMLDNSAPDNQVSEVSPNLGSQVKYDSISTDSVSINEKIELKDNIIADNVKLELDVIKPEMVEPSSSNIVPVGGESHPMDVEEPLEKKASFQEKDDNDAANVDMDKKNDSADVGYSEKLNLDRSSGDDSMEEDVLDIKQIDSKDSSEGARDRTENIEAPVVKEESPVYVVGDGLSADKEDDRVGNNSRPVVPVEKRKISDQEVVGSAEPLKRQRRWNTESLKIPEQQSSNLTPSTTPRDTVQPTTLKRNFSRSDSAVSEDASKERVVPPSPKPPTNSLRIDHFVRPFTLKAVQELLGKTGTFSNFWMDHIKTHCYVTYSSIEEAKETRNALYNIQWPPNNGGRPLVAEFVDPQEVKMKLEAPKTPVAPVSTGPAAPPALPAAHPLPLPRQPVSRQQLPPPPNLPPPPPLSNSATARERFALPPPPPLPEKVDPPIVTLDDLFRKTKATPRIYYLPLSEEQVAVKLQARNKNTKQSAGVTFRKELSQSSIEIWFDDGSGVFQGCFGLRHMFCLVLDPLRLRALLMSGSNHLWSCLVFVLNQNSYFDELILYAKWVGSENFRGRVRSEGKGFFFSFHHHHHHLLTKKNPKLLKTNKHPKMVAGKKTKKTHESINNRLALVMKSGKFTLGYKTVLRSLRSSKGKLIIISNNCPPLRKSEIEYYAMLAKVGVHHYNGNNVDLGTACGKYFRVSCLSIVDPGDSDIIKTLPEYKEAGMFDYVAFNDGEGTQSGFDKKTDDNGHSVGLDGDNEDKENNDNVDSIGLGGDNGDGIGLDGDNGDEENNDYGDGIDLDGDNRGKENNDYGDGVGLDGNNGDGDITKECMDLLEGWQISGIPCPHAMAAISHNCGKKNNKGYGTKICPPRPTKSAYIQTNMGMIHPLPDQKMWPKIEVDEVLPPQFQVQPGILKIQMKRESGEKGK</sequence>
<dbReference type="SUPFAM" id="SSF54928">
    <property type="entry name" value="RNA-binding domain, RBD"/>
    <property type="match status" value="1"/>
</dbReference>
<accession>A0AAD5IJP1</accession>
<dbReference type="AlphaFoldDB" id="A0AAD5IJP1"/>
<comment type="caution">
    <text evidence="6">The sequence shown here is derived from an EMBL/GenBank/DDBJ whole genome shotgun (WGS) entry which is preliminary data.</text>
</comment>
<feature type="region of interest" description="Disordered" evidence="4">
    <location>
        <begin position="61"/>
        <end position="160"/>
    </location>
</feature>
<dbReference type="SUPFAM" id="SSF68906">
    <property type="entry name" value="SAP domain"/>
    <property type="match status" value="1"/>
</dbReference>
<dbReference type="SUPFAM" id="SSF55315">
    <property type="entry name" value="L30e-like"/>
    <property type="match status" value="1"/>
</dbReference>
<feature type="domain" description="SAP" evidence="5">
    <location>
        <begin position="13"/>
        <end position="47"/>
    </location>
</feature>